<dbReference type="AlphaFoldDB" id="A0A2V2YVM8"/>
<feature type="chain" id="PRO_5038639662" evidence="1">
    <location>
        <begin position="24"/>
        <end position="316"/>
    </location>
</feature>
<sequence>MRATVWMRRLGICSTLIVLLTAAAGTEVKAEAATAAAVEKTTANDAAAALESLPLKKLTKPPFRYYLSAVVSKPTESTATKKLTLSQKSVKSQPVTFDLATVPEYTAGQYTVPIPDRNIKGNLPAGVPTTYKGQMIVQAIKSGNYAILIYGANFGENRYMIIMDTAKGKFIKAYDFINYAIAPSYVKADYDYIYERVRWATIENGILYVAHSHLTYAKSSNGMNGYITAIRLSDSKMLWRSAPLVSNAGNFVISGDVILSGYGFTAEKDYLYQLDKRTGKTLDKVLLKDGPNFIAQRDNDIFVYSYAHLTQFTIKK</sequence>
<proteinExistence type="predicted"/>
<dbReference type="SUPFAM" id="SSF50998">
    <property type="entry name" value="Quinoprotein alcohol dehydrogenase-like"/>
    <property type="match status" value="1"/>
</dbReference>
<keyword evidence="3" id="KW-1185">Reference proteome</keyword>
<accession>A0A2V2YVM8</accession>
<comment type="caution">
    <text evidence="2">The sequence shown here is derived from an EMBL/GenBank/DDBJ whole genome shotgun (WGS) entry which is preliminary data.</text>
</comment>
<dbReference type="EMBL" id="QGTQ01000005">
    <property type="protein sequence ID" value="PWW05198.1"/>
    <property type="molecule type" value="Genomic_DNA"/>
</dbReference>
<organism evidence="2 3">
    <name type="scientific">Paenibacillus cellulosilyticus</name>
    <dbReference type="NCBI Taxonomy" id="375489"/>
    <lineage>
        <taxon>Bacteria</taxon>
        <taxon>Bacillati</taxon>
        <taxon>Bacillota</taxon>
        <taxon>Bacilli</taxon>
        <taxon>Bacillales</taxon>
        <taxon>Paenibacillaceae</taxon>
        <taxon>Paenibacillus</taxon>
    </lineage>
</organism>
<evidence type="ECO:0000313" key="3">
    <source>
        <dbReference type="Proteomes" id="UP000246635"/>
    </source>
</evidence>
<name>A0A2V2YVM8_9BACL</name>
<dbReference type="Proteomes" id="UP000246635">
    <property type="component" value="Unassembled WGS sequence"/>
</dbReference>
<dbReference type="InterPro" id="IPR015943">
    <property type="entry name" value="WD40/YVTN_repeat-like_dom_sf"/>
</dbReference>
<reference evidence="2 3" key="1">
    <citation type="submission" date="2018-05" db="EMBL/GenBank/DDBJ databases">
        <title>Genomic Encyclopedia of Type Strains, Phase III (KMG-III): the genomes of soil and plant-associated and newly described type strains.</title>
        <authorList>
            <person name="Whitman W."/>
        </authorList>
    </citation>
    <scope>NUCLEOTIDE SEQUENCE [LARGE SCALE GENOMIC DNA]</scope>
    <source>
        <strain evidence="2 3">CECT 5696</strain>
    </source>
</reference>
<protein>
    <submittedName>
        <fullName evidence="2">Uncharacterized protein</fullName>
    </submittedName>
</protein>
<dbReference type="OrthoDB" id="581131at2"/>
<dbReference type="RefSeq" id="WP_110043725.1">
    <property type="nucleotide sequence ID" value="NZ_CP054612.1"/>
</dbReference>
<feature type="signal peptide" evidence="1">
    <location>
        <begin position="1"/>
        <end position="23"/>
    </location>
</feature>
<dbReference type="Gene3D" id="2.130.10.10">
    <property type="entry name" value="YVTN repeat-like/Quinoprotein amine dehydrogenase"/>
    <property type="match status" value="1"/>
</dbReference>
<dbReference type="InterPro" id="IPR011047">
    <property type="entry name" value="Quinoprotein_ADH-like_sf"/>
</dbReference>
<evidence type="ECO:0000313" key="2">
    <source>
        <dbReference type="EMBL" id="PWW05198.1"/>
    </source>
</evidence>
<gene>
    <name evidence="2" type="ORF">DFQ01_105182</name>
</gene>
<evidence type="ECO:0000256" key="1">
    <source>
        <dbReference type="SAM" id="SignalP"/>
    </source>
</evidence>
<keyword evidence="1" id="KW-0732">Signal</keyword>